<dbReference type="EMBL" id="VULO01000010">
    <property type="protein sequence ID" value="MSS84903.1"/>
    <property type="molecule type" value="Genomic_DNA"/>
</dbReference>
<sequence length="151" mass="17144">MELPSHDLRAPFADTEEGDRLIAGRHAIFVERDGKIVDAGMWYEVQYAHWNHETRKLVVVWVEPDRPGITRITADKEPKNFLKRMTYSVDRTIIGSRSVTLPSGTTLTATARRRADGEIFTTVLARGEVLQSDENVADALEKQLLKELNVR</sequence>
<organism evidence="1 2">
    <name type="scientific">Scrofimicrobium canadense</name>
    <dbReference type="NCBI Taxonomy" id="2652290"/>
    <lineage>
        <taxon>Bacteria</taxon>
        <taxon>Bacillati</taxon>
        <taxon>Actinomycetota</taxon>
        <taxon>Actinomycetes</taxon>
        <taxon>Actinomycetales</taxon>
        <taxon>Actinomycetaceae</taxon>
        <taxon>Scrofimicrobium</taxon>
    </lineage>
</organism>
<dbReference type="AlphaFoldDB" id="A0A6N7W8T3"/>
<dbReference type="Proteomes" id="UP000470875">
    <property type="component" value="Unassembled WGS sequence"/>
</dbReference>
<dbReference type="RefSeq" id="WP_154545660.1">
    <property type="nucleotide sequence ID" value="NZ_VULO01000010.1"/>
</dbReference>
<reference evidence="1 2" key="1">
    <citation type="submission" date="2019-08" db="EMBL/GenBank/DDBJ databases">
        <title>In-depth cultivation of the pig gut microbiome towards novel bacterial diversity and tailored functional studies.</title>
        <authorList>
            <person name="Wylensek D."/>
            <person name="Hitch T.C.A."/>
            <person name="Clavel T."/>
        </authorList>
    </citation>
    <scope>NUCLEOTIDE SEQUENCE [LARGE SCALE GENOMIC DNA]</scope>
    <source>
        <strain evidence="1 2">WB03_NA08</strain>
    </source>
</reference>
<comment type="caution">
    <text evidence="1">The sequence shown here is derived from an EMBL/GenBank/DDBJ whole genome shotgun (WGS) entry which is preliminary data.</text>
</comment>
<evidence type="ECO:0000313" key="2">
    <source>
        <dbReference type="Proteomes" id="UP000470875"/>
    </source>
</evidence>
<accession>A0A6N7W8T3</accession>
<proteinExistence type="predicted"/>
<keyword evidence="2" id="KW-1185">Reference proteome</keyword>
<protein>
    <submittedName>
        <fullName evidence="1">Uncharacterized protein</fullName>
    </submittedName>
</protein>
<evidence type="ECO:0000313" key="1">
    <source>
        <dbReference type="EMBL" id="MSS84903.1"/>
    </source>
</evidence>
<name>A0A6N7W8T3_9ACTO</name>
<gene>
    <name evidence="1" type="ORF">FYJ24_09025</name>
</gene>